<evidence type="ECO:0000313" key="1">
    <source>
        <dbReference type="EMBL" id="EPX81817.1"/>
    </source>
</evidence>
<dbReference type="Gene3D" id="3.90.1150.10">
    <property type="entry name" value="Aspartate Aminotransferase, domain 1"/>
    <property type="match status" value="1"/>
</dbReference>
<organism evidence="1 2">
    <name type="scientific">Litoreibacter arenae DSM 19593</name>
    <dbReference type="NCBI Taxonomy" id="1123360"/>
    <lineage>
        <taxon>Bacteria</taxon>
        <taxon>Pseudomonadati</taxon>
        <taxon>Pseudomonadota</taxon>
        <taxon>Alphaproteobacteria</taxon>
        <taxon>Rhodobacterales</taxon>
        <taxon>Roseobacteraceae</taxon>
        <taxon>Litoreibacter</taxon>
    </lineage>
</organism>
<dbReference type="Proteomes" id="UP000015351">
    <property type="component" value="Unassembled WGS sequence"/>
</dbReference>
<dbReference type="InterPro" id="IPR015424">
    <property type="entry name" value="PyrdxlP-dep_Trfase"/>
</dbReference>
<gene>
    <name evidence="1" type="ORF">thalar_00375</name>
</gene>
<accession>S9QQ92</accession>
<evidence type="ECO:0000313" key="2">
    <source>
        <dbReference type="Proteomes" id="UP000015351"/>
    </source>
</evidence>
<dbReference type="STRING" id="1123360.thalar_00375"/>
<dbReference type="AlphaFoldDB" id="S9QQ92"/>
<dbReference type="InterPro" id="IPR015422">
    <property type="entry name" value="PyrdxlP-dep_Trfase_small"/>
</dbReference>
<dbReference type="SUPFAM" id="SSF53383">
    <property type="entry name" value="PLP-dependent transferases"/>
    <property type="match status" value="1"/>
</dbReference>
<protein>
    <submittedName>
        <fullName evidence="1">Uncharacterized protein</fullName>
    </submittedName>
</protein>
<dbReference type="PATRIC" id="fig|1123360.3.peg.372"/>
<dbReference type="EMBL" id="AONI01000005">
    <property type="protein sequence ID" value="EPX81817.1"/>
    <property type="molecule type" value="Genomic_DNA"/>
</dbReference>
<name>S9QQ92_9RHOB</name>
<proteinExistence type="predicted"/>
<comment type="caution">
    <text evidence="1">The sequence shown here is derived from an EMBL/GenBank/DDBJ whole genome shotgun (WGS) entry which is preliminary data.</text>
</comment>
<keyword evidence="2" id="KW-1185">Reference proteome</keyword>
<dbReference type="HOGENOM" id="CLU_3137373_0_0_5"/>
<reference evidence="2" key="1">
    <citation type="journal article" date="2013" name="Stand. Genomic Sci.">
        <title>Genome sequence of the Litoreibacter arenae type strain (DSM 19593(T)), a member of the Roseobacter clade isolated from sea sand.</title>
        <authorList>
            <person name="Riedel T."/>
            <person name="Fiebig A."/>
            <person name="Petersen J."/>
            <person name="Gronow S."/>
            <person name="Kyrpides N.C."/>
            <person name="Goker M."/>
            <person name="Klenk H.P."/>
        </authorList>
    </citation>
    <scope>NUCLEOTIDE SEQUENCE [LARGE SCALE GENOMIC DNA]</scope>
    <source>
        <strain evidence="2">DSM 19593</strain>
    </source>
</reference>
<sequence>MFNTAYEAGAMVRVGGNNLMMSPPLIISEAEIDTILQALDAGLTKAAGG</sequence>